<comment type="caution">
    <text evidence="3">The sequence shown here is derived from an EMBL/GenBank/DDBJ whole genome shotgun (WGS) entry which is preliminary data.</text>
</comment>
<evidence type="ECO:0000313" key="4">
    <source>
        <dbReference type="Proteomes" id="UP000252357"/>
    </source>
</evidence>
<dbReference type="Proteomes" id="UP000252357">
    <property type="component" value="Unassembled WGS sequence"/>
</dbReference>
<dbReference type="NCBIfam" id="TIGR00121">
    <property type="entry name" value="birA_ligase"/>
    <property type="match status" value="1"/>
</dbReference>
<dbReference type="SUPFAM" id="SSF55681">
    <property type="entry name" value="Class II aaRS and biotin synthetases"/>
    <property type="match status" value="1"/>
</dbReference>
<sequence>MSTPTSISSEPTAVIVNPLDALHLRAQMQALDAGLAAQLALSVVATTGSTNEDLLAQTRPAAPLTWAARLAESQTAGRGRRGKTWLAAPGHSLTLSLAWYQAPALERLSGLALVIGLAVREVLREEGLDCQLKWPNDIWLQQQKVGGILLETTGSASAPIVVIGLGLNLHLPTAFKAAIPQAITALDEWIIVPERNALAARLMIRIMAYAERFAATGFTAFQADYAAADALMGQAVWLRGSTDQPAWALGVDEQGQLQVSDAPPGDPRGTLSVVNAGEVSLRLRGQA</sequence>
<dbReference type="InterPro" id="IPR045864">
    <property type="entry name" value="aa-tRNA-synth_II/BPL/LPL"/>
</dbReference>
<dbReference type="PANTHER" id="PTHR12835:SF5">
    <property type="entry name" value="BIOTIN--PROTEIN LIGASE"/>
    <property type="match status" value="1"/>
</dbReference>
<dbReference type="EMBL" id="QPGB01000004">
    <property type="protein sequence ID" value="RCS57162.1"/>
    <property type="molecule type" value="Genomic_DNA"/>
</dbReference>
<evidence type="ECO:0000259" key="2">
    <source>
        <dbReference type="PROSITE" id="PS51733"/>
    </source>
</evidence>
<evidence type="ECO:0000313" key="3">
    <source>
        <dbReference type="EMBL" id="RCS57162.1"/>
    </source>
</evidence>
<dbReference type="Pfam" id="PF03099">
    <property type="entry name" value="BPL_LplA_LipB"/>
    <property type="match status" value="1"/>
</dbReference>
<accession>A0A368L225</accession>
<dbReference type="EC" id="6.3.4.15" evidence="3"/>
<dbReference type="GO" id="GO:0004077">
    <property type="term" value="F:biotin--[biotin carboxyl-carrier protein] ligase activity"/>
    <property type="evidence" value="ECO:0007669"/>
    <property type="project" value="UniProtKB-EC"/>
</dbReference>
<dbReference type="InterPro" id="IPR004143">
    <property type="entry name" value="BPL_LPL_catalytic"/>
</dbReference>
<evidence type="ECO:0000256" key="1">
    <source>
        <dbReference type="ARBA" id="ARBA00022598"/>
    </source>
</evidence>
<dbReference type="InterPro" id="IPR004408">
    <property type="entry name" value="Biotin_CoA_COase_ligase"/>
</dbReference>
<dbReference type="GO" id="GO:0005737">
    <property type="term" value="C:cytoplasm"/>
    <property type="evidence" value="ECO:0007669"/>
    <property type="project" value="TreeGrafter"/>
</dbReference>
<dbReference type="CDD" id="cd16442">
    <property type="entry name" value="BPL"/>
    <property type="match status" value="1"/>
</dbReference>
<dbReference type="RefSeq" id="WP_114403304.1">
    <property type="nucleotide sequence ID" value="NZ_QPGB01000004.1"/>
</dbReference>
<organism evidence="3 4">
    <name type="scientific">Parvibium lacunae</name>
    <dbReference type="NCBI Taxonomy" id="1888893"/>
    <lineage>
        <taxon>Bacteria</taxon>
        <taxon>Pseudomonadati</taxon>
        <taxon>Pseudomonadota</taxon>
        <taxon>Betaproteobacteria</taxon>
        <taxon>Burkholderiales</taxon>
        <taxon>Alcaligenaceae</taxon>
        <taxon>Parvibium</taxon>
    </lineage>
</organism>
<reference evidence="3 4" key="1">
    <citation type="journal article" date="2018" name="Int. J. Syst. Evol. Microbiol.">
        <title>Parvibium lacunae gen. nov., sp. nov., a new member of the family Alcaligenaceae isolated from a freshwater pond.</title>
        <authorList>
            <person name="Chen W.M."/>
            <person name="Xie P.B."/>
            <person name="Hsu M.Y."/>
            <person name="Sheu S.Y."/>
        </authorList>
    </citation>
    <scope>NUCLEOTIDE SEQUENCE [LARGE SCALE GENOMIC DNA]</scope>
    <source>
        <strain evidence="3 4">KMB9</strain>
    </source>
</reference>
<keyword evidence="1 3" id="KW-0436">Ligase</keyword>
<proteinExistence type="predicted"/>
<dbReference type="AlphaFoldDB" id="A0A368L225"/>
<name>A0A368L225_9BURK</name>
<keyword evidence="4" id="KW-1185">Reference proteome</keyword>
<dbReference type="PROSITE" id="PS51733">
    <property type="entry name" value="BPL_LPL_CATALYTIC"/>
    <property type="match status" value="1"/>
</dbReference>
<protein>
    <submittedName>
        <fullName evidence="3">Biotin--[acetyl-CoA-carboxylase] ligase</fullName>
        <ecNumber evidence="3">6.3.4.15</ecNumber>
    </submittedName>
</protein>
<feature type="domain" description="BPL/LPL catalytic" evidence="2">
    <location>
        <begin position="28"/>
        <end position="214"/>
    </location>
</feature>
<dbReference type="Gene3D" id="3.30.930.10">
    <property type="entry name" value="Bira Bifunctional Protein, Domain 2"/>
    <property type="match status" value="1"/>
</dbReference>
<gene>
    <name evidence="3" type="ORF">DU000_10185</name>
</gene>
<dbReference type="OrthoDB" id="9807064at2"/>
<dbReference type="PANTHER" id="PTHR12835">
    <property type="entry name" value="BIOTIN PROTEIN LIGASE"/>
    <property type="match status" value="1"/>
</dbReference>